<feature type="domain" description="Acetyl xylan esterase" evidence="1">
    <location>
        <begin position="1"/>
        <end position="311"/>
    </location>
</feature>
<accession>A0ABN2RF41</accession>
<organism evidence="2 3">
    <name type="scientific">Catenulispora subtropica</name>
    <dbReference type="NCBI Taxonomy" id="450798"/>
    <lineage>
        <taxon>Bacteria</taxon>
        <taxon>Bacillati</taxon>
        <taxon>Actinomycetota</taxon>
        <taxon>Actinomycetes</taxon>
        <taxon>Catenulisporales</taxon>
        <taxon>Catenulisporaceae</taxon>
        <taxon>Catenulispora</taxon>
    </lineage>
</organism>
<reference evidence="2 3" key="1">
    <citation type="journal article" date="2019" name="Int. J. Syst. Evol. Microbiol.">
        <title>The Global Catalogue of Microorganisms (GCM) 10K type strain sequencing project: providing services to taxonomists for standard genome sequencing and annotation.</title>
        <authorList>
            <consortium name="The Broad Institute Genomics Platform"/>
            <consortium name="The Broad Institute Genome Sequencing Center for Infectious Disease"/>
            <person name="Wu L."/>
            <person name="Ma J."/>
        </authorList>
    </citation>
    <scope>NUCLEOTIDE SEQUENCE [LARGE SCALE GENOMIC DNA]</scope>
    <source>
        <strain evidence="2 3">JCM 16013</strain>
    </source>
</reference>
<evidence type="ECO:0000313" key="2">
    <source>
        <dbReference type="EMBL" id="GAA1968129.1"/>
    </source>
</evidence>
<dbReference type="PANTHER" id="PTHR40111">
    <property type="entry name" value="CEPHALOSPORIN-C DEACETYLASE"/>
    <property type="match status" value="1"/>
</dbReference>
<dbReference type="InterPro" id="IPR029058">
    <property type="entry name" value="AB_hydrolase_fold"/>
</dbReference>
<dbReference type="EMBL" id="BAAAQM010000013">
    <property type="protein sequence ID" value="GAA1968129.1"/>
    <property type="molecule type" value="Genomic_DNA"/>
</dbReference>
<dbReference type="RefSeq" id="WP_344657433.1">
    <property type="nucleotide sequence ID" value="NZ_BAAAQM010000013.1"/>
</dbReference>
<sequence>MAFVSMGLSDLEKYHPERTEPADFAAFWAETLAEARSAPAVLETTPVDTGLTTVTIEDVTFPGFGGQPVKGWLVRPRGAEGPLPTVVSYVGYGGGRGLPHDHLLWASAGYAQLVMDTRGQGAEWAVGDTPDEGPGSGPAYPGSMTRGILDPATYYYRRVFTDGVRAVDAVRTHEAVDPARVLVAGGSQGGGIALAVAGLVPDVAGVLADVPFLQHIRRATEITDAYPYKEVANFCKTHRDKIETVFRTLSYFDGLNFAARATAPALYSVALMDDTCPPDTVYASYNHYLGPKEISVYPYNGHEGGGGHHVPVALAFAASLVRTRLG</sequence>
<dbReference type="SUPFAM" id="SSF53474">
    <property type="entry name" value="alpha/beta-Hydrolases"/>
    <property type="match status" value="1"/>
</dbReference>
<dbReference type="Gene3D" id="3.40.50.1820">
    <property type="entry name" value="alpha/beta hydrolase"/>
    <property type="match status" value="1"/>
</dbReference>
<dbReference type="InterPro" id="IPR039069">
    <property type="entry name" value="CE7"/>
</dbReference>
<dbReference type="Pfam" id="PF05448">
    <property type="entry name" value="AXE1"/>
    <property type="match status" value="1"/>
</dbReference>
<name>A0ABN2RF41_9ACTN</name>
<gene>
    <name evidence="2" type="primary">axeA_1</name>
    <name evidence="2" type="ORF">GCM10009838_28220</name>
</gene>
<dbReference type="PANTHER" id="PTHR40111:SF1">
    <property type="entry name" value="CEPHALOSPORIN-C DEACETYLASE"/>
    <property type="match status" value="1"/>
</dbReference>
<protein>
    <submittedName>
        <fullName evidence="2">Cephalosporin-C deacetylase</fullName>
    </submittedName>
</protein>
<evidence type="ECO:0000259" key="1">
    <source>
        <dbReference type="Pfam" id="PF05448"/>
    </source>
</evidence>
<proteinExistence type="predicted"/>
<dbReference type="Proteomes" id="UP001499854">
    <property type="component" value="Unassembled WGS sequence"/>
</dbReference>
<keyword evidence="3" id="KW-1185">Reference proteome</keyword>
<comment type="caution">
    <text evidence="2">The sequence shown here is derived from an EMBL/GenBank/DDBJ whole genome shotgun (WGS) entry which is preliminary data.</text>
</comment>
<evidence type="ECO:0000313" key="3">
    <source>
        <dbReference type="Proteomes" id="UP001499854"/>
    </source>
</evidence>
<dbReference type="InterPro" id="IPR008391">
    <property type="entry name" value="AXE1_dom"/>
</dbReference>